<sequence length="184" mass="20974">MKKLLCMLALCGAAGSASADSWWWFEYTGFQNAETQRFDWRTEKGYFHGSDLDNDGVIQKAELVEFEWYGVTIRVRDSYCHWESRCNLRQFSYDTRTGALDFAFDSYAGSPQSYRSIDVVAGSTFQMNFDGDVTNWLWTPRTRFYINPAPVPEPATVWLLGAGLSAVGLAARRRRLSPARRHAA</sequence>
<keyword evidence="1" id="KW-0732">Signal</keyword>
<organism evidence="3 4">
    <name type="scientific">Pseudoduganella armeniaca</name>
    <dbReference type="NCBI Taxonomy" id="2072590"/>
    <lineage>
        <taxon>Bacteria</taxon>
        <taxon>Pseudomonadati</taxon>
        <taxon>Pseudomonadota</taxon>
        <taxon>Betaproteobacteria</taxon>
        <taxon>Burkholderiales</taxon>
        <taxon>Oxalobacteraceae</taxon>
        <taxon>Telluria group</taxon>
        <taxon>Pseudoduganella</taxon>
    </lineage>
</organism>
<evidence type="ECO:0000259" key="2">
    <source>
        <dbReference type="Pfam" id="PF07589"/>
    </source>
</evidence>
<feature type="chain" id="PRO_5015322360" description="Ice-binding protein C-terminal domain-containing protein" evidence="1">
    <location>
        <begin position="20"/>
        <end position="184"/>
    </location>
</feature>
<dbReference type="Proteomes" id="UP000240505">
    <property type="component" value="Chromosome"/>
</dbReference>
<evidence type="ECO:0000313" key="4">
    <source>
        <dbReference type="Proteomes" id="UP000240505"/>
    </source>
</evidence>
<name>A0A2R4C913_9BURK</name>
<evidence type="ECO:0000256" key="1">
    <source>
        <dbReference type="SAM" id="SignalP"/>
    </source>
</evidence>
<dbReference type="InterPro" id="IPR013424">
    <property type="entry name" value="Ice-binding_C"/>
</dbReference>
<dbReference type="AlphaFoldDB" id="A0A2R4C913"/>
<dbReference type="EMBL" id="CP028324">
    <property type="protein sequence ID" value="AVR96096.1"/>
    <property type="molecule type" value="Genomic_DNA"/>
</dbReference>
<dbReference type="OrthoDB" id="8756941at2"/>
<dbReference type="NCBIfam" id="TIGR02595">
    <property type="entry name" value="PEP_CTERM"/>
    <property type="match status" value="1"/>
</dbReference>
<gene>
    <name evidence="3" type="ORF">C9I28_10445</name>
</gene>
<evidence type="ECO:0000313" key="3">
    <source>
        <dbReference type="EMBL" id="AVR96096.1"/>
    </source>
</evidence>
<protein>
    <recommendedName>
        <fullName evidence="2">Ice-binding protein C-terminal domain-containing protein</fullName>
    </recommendedName>
</protein>
<accession>A0A2R4C913</accession>
<feature type="domain" description="Ice-binding protein C-terminal" evidence="2">
    <location>
        <begin position="150"/>
        <end position="174"/>
    </location>
</feature>
<keyword evidence="4" id="KW-1185">Reference proteome</keyword>
<dbReference type="RefSeq" id="WP_107141448.1">
    <property type="nucleotide sequence ID" value="NZ_CP028324.1"/>
</dbReference>
<dbReference type="Pfam" id="PF07589">
    <property type="entry name" value="PEP-CTERM"/>
    <property type="match status" value="1"/>
</dbReference>
<feature type="signal peptide" evidence="1">
    <location>
        <begin position="1"/>
        <end position="19"/>
    </location>
</feature>
<proteinExistence type="predicted"/>
<dbReference type="KEGG" id="masz:C9I28_10445"/>
<reference evidence="3 4" key="1">
    <citation type="submission" date="2018-03" db="EMBL/GenBank/DDBJ databases">
        <title>Massilia armeniaca sp. nov., isolated from desert soil.</title>
        <authorList>
            <person name="Huang H."/>
            <person name="Ren M."/>
        </authorList>
    </citation>
    <scope>NUCLEOTIDE SEQUENCE [LARGE SCALE GENOMIC DNA]</scope>
    <source>
        <strain evidence="3 4">ZMN-3</strain>
    </source>
</reference>